<reference evidence="2" key="4">
    <citation type="journal article" date="2001" name="Nature">
        <title>Functional annotation of a full-length mouse cDNA collection.</title>
        <authorList>
            <consortium name="The RIKEN Genome Exploration Research Group Phase II Team and the FANTOM Consortium"/>
        </authorList>
    </citation>
    <scope>NUCLEOTIDE SEQUENCE</scope>
    <source>
        <strain evidence="2">C57BL/6J</strain>
        <tissue evidence="2">Testis</tissue>
    </source>
</reference>
<accession>Q3TT87</accession>
<dbReference type="MGI" id="MGI:1913563">
    <property type="gene designation" value="Smurf2"/>
</dbReference>
<evidence type="ECO:0000313" key="3">
    <source>
        <dbReference type="MGI" id="MGI:1913563"/>
    </source>
</evidence>
<evidence type="ECO:0000256" key="1">
    <source>
        <dbReference type="SAM" id="Phobius"/>
    </source>
</evidence>
<sequence length="62" mass="7656">MFLNQEDQVFWIYFHLKLKYCIFIASQYVMGWIFILCWVSLSFICYFYKPKSLISTSNLYFN</sequence>
<reference evidence="2" key="6">
    <citation type="submission" date="2004-04" db="EMBL/GenBank/DDBJ databases">
        <authorList>
            <person name="Arakawa T."/>
            <person name="Carninci P."/>
            <person name="Fukuda S."/>
            <person name="Hashizume W."/>
            <person name="Hayashida K."/>
            <person name="Hori F."/>
            <person name="Iida J."/>
            <person name="Imamura K."/>
            <person name="Imotani K."/>
            <person name="Itoh M."/>
            <person name="Kanagawa S."/>
            <person name="Kawai J."/>
            <person name="Kojima M."/>
            <person name="Konno H."/>
            <person name="Murata M."/>
            <person name="Nakamura M."/>
            <person name="Ninomiya N."/>
            <person name="Nishiyori H."/>
            <person name="Nomura K."/>
            <person name="Ohno M."/>
            <person name="Sakazume N."/>
            <person name="Sano H."/>
            <person name="Sasaki D."/>
            <person name="Shibata K."/>
            <person name="Shiraki T."/>
            <person name="Tagami M."/>
            <person name="Tagami Y."/>
            <person name="Waki K."/>
            <person name="Watahiki A."/>
            <person name="Muramatsu M."/>
            <person name="Hayashizaki Y."/>
        </authorList>
    </citation>
    <scope>NUCLEOTIDE SEQUENCE</scope>
    <source>
        <strain evidence="2">C57BL/6J</strain>
        <tissue evidence="2">Testis</tissue>
    </source>
</reference>
<reference evidence="2" key="3">
    <citation type="journal article" date="2000" name="Genome Res.">
        <title>RIKEN integrated sequence analysis (RISA) system--384-format sequencing pipeline with 384 multicapillary sequencer.</title>
        <authorList>
            <person name="Shibata K."/>
            <person name="Itoh M."/>
            <person name="Aizawa K."/>
            <person name="Nagaoka S."/>
            <person name="Sasaki N."/>
            <person name="Carninci P."/>
            <person name="Konno H."/>
            <person name="Akiyama J."/>
            <person name="Nishi K."/>
            <person name="Kitsunai T."/>
            <person name="Tashiro H."/>
            <person name="Itoh M."/>
            <person name="Sumi N."/>
            <person name="Ishii Y."/>
            <person name="Nakamura S."/>
            <person name="Hazama M."/>
            <person name="Nishine T."/>
            <person name="Harada A."/>
            <person name="Yamamoto R."/>
            <person name="Matsumoto H."/>
            <person name="Sakaguchi S."/>
            <person name="Ikegami T."/>
            <person name="Kashiwagi K."/>
            <person name="Fujiwake S."/>
            <person name="Inoue K."/>
            <person name="Togawa Y."/>
            <person name="Izawa M."/>
            <person name="Ohara E."/>
            <person name="Watahiki M."/>
            <person name="Yoneda Y."/>
            <person name="Ishikawa T."/>
            <person name="Ozawa K."/>
            <person name="Tanaka T."/>
            <person name="Matsuura S."/>
            <person name="Kawai J."/>
            <person name="Okazaki Y."/>
            <person name="Muramatsu M."/>
            <person name="Inoue Y."/>
            <person name="Kira A."/>
            <person name="Hayashizaki Y."/>
        </authorList>
    </citation>
    <scope>NUCLEOTIDE SEQUENCE</scope>
    <source>
        <strain evidence="2">C57BL/6J</strain>
        <tissue evidence="2">Testis</tissue>
    </source>
</reference>
<protein>
    <submittedName>
        <fullName evidence="2">Uncharacterized protein</fullName>
    </submittedName>
</protein>
<gene>
    <name evidence="3" type="primary">Smurf2</name>
</gene>
<evidence type="ECO:0000313" key="2">
    <source>
        <dbReference type="EMBL" id="BAE36438.1"/>
    </source>
</evidence>
<reference evidence="2" key="2">
    <citation type="journal article" date="2000" name="Genome Res.">
        <title>Normalization and subtraction of cap-trapper-selected cDNAs to prepare full-length cDNA libraries for rapid discovery of new genes.</title>
        <authorList>
            <person name="Carninci P."/>
            <person name="Shibata Y."/>
            <person name="Hayatsu N."/>
            <person name="Sugahara Y."/>
            <person name="Shibata K."/>
            <person name="Itoh M."/>
            <person name="Konno H."/>
            <person name="Okazaki Y."/>
            <person name="Muramatsu M."/>
            <person name="Hayashizaki Y."/>
        </authorList>
    </citation>
    <scope>NUCLEOTIDE SEQUENCE</scope>
    <source>
        <strain evidence="2">C57BL/6J</strain>
        <tissue evidence="2">Testis</tissue>
    </source>
</reference>
<name>Q3TT87_MOUSE</name>
<dbReference type="AlphaFoldDB" id="Q3TT87"/>
<dbReference type="AGR" id="MGI:1913563"/>
<proteinExistence type="evidence at transcript level"/>
<feature type="transmembrane region" description="Helical" evidence="1">
    <location>
        <begin position="20"/>
        <end position="48"/>
    </location>
</feature>
<keyword evidence="1" id="KW-0472">Membrane</keyword>
<reference evidence="2" key="5">
    <citation type="journal article" date="2002" name="Nature">
        <title>Analysis of the mouse transcriptome based on functional annotation of 60,770 full-length cDNAs.</title>
        <authorList>
            <consortium name="The FANTOM Consortium and the RIKEN Genome Exploration Research Group Phase I and II Team"/>
        </authorList>
    </citation>
    <scope>NUCLEOTIDE SEQUENCE</scope>
    <source>
        <strain evidence="2">C57BL/6J</strain>
        <tissue evidence="2">Testis</tissue>
    </source>
</reference>
<keyword evidence="1" id="KW-0812">Transmembrane</keyword>
<keyword evidence="1" id="KW-1133">Transmembrane helix</keyword>
<reference evidence="2" key="7">
    <citation type="journal article" date="2005" name="Science">
        <title>The Transcriptional Landscape of the Mammalian Genome.</title>
        <authorList>
            <consortium name="The FANTOM Consortium"/>
            <consortium name="Riken Genome Exploration Research Group and Genome Science Group (Genome Network Project Core Group)"/>
        </authorList>
    </citation>
    <scope>NUCLEOTIDE SEQUENCE</scope>
    <source>
        <strain evidence="2">C57BL/6J</strain>
        <tissue evidence="2">Testis</tissue>
    </source>
</reference>
<reference evidence="2" key="1">
    <citation type="journal article" date="1999" name="Methods Enzymol.">
        <title>High-efficiency full-length cDNA cloning.</title>
        <authorList>
            <person name="Carninci P."/>
            <person name="Hayashizaki Y."/>
        </authorList>
    </citation>
    <scope>NUCLEOTIDE SEQUENCE</scope>
    <source>
        <strain evidence="2">C57BL/6J</strain>
        <tissue evidence="2">Testis</tissue>
    </source>
</reference>
<reference evidence="2" key="8">
    <citation type="journal article" date="2005" name="Science">
        <title>Antisense Transcription in the Mammalian Transcriptome.</title>
        <authorList>
            <consortium name="RIKEN Genome Exploration Research Group and Genome Science Group (Genome Network Project Core Group) and the FANTOM Consortium"/>
        </authorList>
    </citation>
    <scope>NUCLEOTIDE SEQUENCE</scope>
    <source>
        <strain evidence="2">C57BL/6J</strain>
        <tissue evidence="2">Testis</tissue>
    </source>
</reference>
<dbReference type="EMBL" id="AK161516">
    <property type="protein sequence ID" value="BAE36438.1"/>
    <property type="molecule type" value="mRNA"/>
</dbReference>
<organism evidence="2">
    <name type="scientific">Mus musculus</name>
    <name type="common">Mouse</name>
    <dbReference type="NCBI Taxonomy" id="10090"/>
    <lineage>
        <taxon>Eukaryota</taxon>
        <taxon>Metazoa</taxon>
        <taxon>Chordata</taxon>
        <taxon>Craniata</taxon>
        <taxon>Vertebrata</taxon>
        <taxon>Euteleostomi</taxon>
        <taxon>Mammalia</taxon>
        <taxon>Eutheria</taxon>
        <taxon>Euarchontoglires</taxon>
        <taxon>Glires</taxon>
        <taxon>Rodentia</taxon>
        <taxon>Myomorpha</taxon>
        <taxon>Muroidea</taxon>
        <taxon>Muridae</taxon>
        <taxon>Murinae</taxon>
        <taxon>Mus</taxon>
        <taxon>Mus</taxon>
    </lineage>
</organism>